<evidence type="ECO:0000256" key="1">
    <source>
        <dbReference type="SAM" id="MobiDB-lite"/>
    </source>
</evidence>
<gene>
    <name evidence="2" type="ORF">PSON_ATCC_30995.1.T0030440</name>
</gene>
<proteinExistence type="predicted"/>
<accession>A0A8S1K6Z7</accession>
<dbReference type="EMBL" id="CAJJDN010000003">
    <property type="protein sequence ID" value="CAD8048838.1"/>
    <property type="molecule type" value="Genomic_DNA"/>
</dbReference>
<dbReference type="AlphaFoldDB" id="A0A8S1K6Z7"/>
<sequence>MNLLENDVNTPRNFTFKKFYIKKVTLNRKPQYRANYNKERIKIAFGTSLKSSSKDKIEQPTLFYDKNYSCIDKHSGIPLIQKPRNRTSRSEYDANEKIKKPHNQDERQNSKSLCIQRNLMNQREHTTLEPYNLNYLNRHLPMTLRQIKESFIMLLNKHQANHINLEAL</sequence>
<protein>
    <submittedName>
        <fullName evidence="2">Uncharacterized protein</fullName>
    </submittedName>
</protein>
<comment type="caution">
    <text evidence="2">The sequence shown here is derived from an EMBL/GenBank/DDBJ whole genome shotgun (WGS) entry which is preliminary data.</text>
</comment>
<dbReference type="Proteomes" id="UP000692954">
    <property type="component" value="Unassembled WGS sequence"/>
</dbReference>
<dbReference type="OrthoDB" id="305325at2759"/>
<name>A0A8S1K6Z7_9CILI</name>
<organism evidence="2 3">
    <name type="scientific">Paramecium sonneborni</name>
    <dbReference type="NCBI Taxonomy" id="65129"/>
    <lineage>
        <taxon>Eukaryota</taxon>
        <taxon>Sar</taxon>
        <taxon>Alveolata</taxon>
        <taxon>Ciliophora</taxon>
        <taxon>Intramacronucleata</taxon>
        <taxon>Oligohymenophorea</taxon>
        <taxon>Peniculida</taxon>
        <taxon>Parameciidae</taxon>
        <taxon>Paramecium</taxon>
    </lineage>
</organism>
<feature type="region of interest" description="Disordered" evidence="1">
    <location>
        <begin position="81"/>
        <end position="109"/>
    </location>
</feature>
<feature type="compositionally biased region" description="Basic and acidic residues" evidence="1">
    <location>
        <begin position="88"/>
        <end position="109"/>
    </location>
</feature>
<evidence type="ECO:0000313" key="2">
    <source>
        <dbReference type="EMBL" id="CAD8048838.1"/>
    </source>
</evidence>
<evidence type="ECO:0000313" key="3">
    <source>
        <dbReference type="Proteomes" id="UP000692954"/>
    </source>
</evidence>
<reference evidence="2" key="1">
    <citation type="submission" date="2021-01" db="EMBL/GenBank/DDBJ databases">
        <authorList>
            <consortium name="Genoscope - CEA"/>
            <person name="William W."/>
        </authorList>
    </citation>
    <scope>NUCLEOTIDE SEQUENCE</scope>
</reference>
<keyword evidence="3" id="KW-1185">Reference proteome</keyword>